<keyword evidence="1" id="KW-1133">Transmembrane helix</keyword>
<feature type="transmembrane region" description="Helical" evidence="1">
    <location>
        <begin position="43"/>
        <end position="62"/>
    </location>
</feature>
<protein>
    <submittedName>
        <fullName evidence="2">Uncharacterized protein</fullName>
    </submittedName>
</protein>
<accession>A0ABY6DDE6</accession>
<sequence>MQRITWVWILFALWAGLYAASFIVAHHTAPTGDSFLRGMNRLMVFFQFQIAAGIVAIVLWGMGRVFNKGTWRRWLSRIPVLLAVGLVLLIVGLIVYANLGRPAPDASYVPPKQATEPAKAVIAE</sequence>
<evidence type="ECO:0000313" key="3">
    <source>
        <dbReference type="Proteomes" id="UP001064087"/>
    </source>
</evidence>
<dbReference type="RefSeq" id="WP_263048545.1">
    <property type="nucleotide sequence ID" value="NZ_CP106738.1"/>
</dbReference>
<dbReference type="EMBL" id="CP106738">
    <property type="protein sequence ID" value="UXX84177.1"/>
    <property type="molecule type" value="Genomic_DNA"/>
</dbReference>
<name>A0ABY6DDE6_9RHOB</name>
<gene>
    <name evidence="2" type="ORF">N7U68_05865</name>
</gene>
<keyword evidence="1" id="KW-0472">Membrane</keyword>
<reference evidence="2" key="1">
    <citation type="submission" date="2022-10" db="EMBL/GenBank/DDBJ databases">
        <title>Roseovarius pelagicus sp. nov., isolated from Arctic seawater.</title>
        <authorList>
            <person name="Hong Y.W."/>
            <person name="Hwang C.Y."/>
        </authorList>
    </citation>
    <scope>NUCLEOTIDE SEQUENCE</scope>
    <source>
        <strain evidence="2">HL-MP18</strain>
    </source>
</reference>
<evidence type="ECO:0000256" key="1">
    <source>
        <dbReference type="SAM" id="Phobius"/>
    </source>
</evidence>
<organism evidence="2 3">
    <name type="scientific">Roseovarius pelagicus</name>
    <dbReference type="NCBI Taxonomy" id="2980108"/>
    <lineage>
        <taxon>Bacteria</taxon>
        <taxon>Pseudomonadati</taxon>
        <taxon>Pseudomonadota</taxon>
        <taxon>Alphaproteobacteria</taxon>
        <taxon>Rhodobacterales</taxon>
        <taxon>Roseobacteraceae</taxon>
        <taxon>Roseovarius</taxon>
    </lineage>
</organism>
<feature type="transmembrane region" description="Helical" evidence="1">
    <location>
        <begin position="74"/>
        <end position="97"/>
    </location>
</feature>
<evidence type="ECO:0000313" key="2">
    <source>
        <dbReference type="EMBL" id="UXX84177.1"/>
    </source>
</evidence>
<dbReference type="Proteomes" id="UP001064087">
    <property type="component" value="Chromosome"/>
</dbReference>
<keyword evidence="3" id="KW-1185">Reference proteome</keyword>
<proteinExistence type="predicted"/>
<keyword evidence="1" id="KW-0812">Transmembrane</keyword>